<evidence type="ECO:0000259" key="3">
    <source>
        <dbReference type="Pfam" id="PF25597"/>
    </source>
</evidence>
<gene>
    <name evidence="4" type="primary">POLX_2568</name>
    <name evidence="4" type="ORF">CK203_074565</name>
</gene>
<comment type="caution">
    <text evidence="4">The sequence shown here is derived from an EMBL/GenBank/DDBJ whole genome shotgun (WGS) entry which is preliminary data.</text>
</comment>
<feature type="compositionally biased region" description="Acidic residues" evidence="1">
    <location>
        <begin position="135"/>
        <end position="144"/>
    </location>
</feature>
<protein>
    <submittedName>
        <fullName evidence="4">Retrovirus-related Pol polyprotein from transposon TNT 1-94</fullName>
    </submittedName>
</protein>
<dbReference type="Pfam" id="PF07727">
    <property type="entry name" value="RVT_2"/>
    <property type="match status" value="1"/>
</dbReference>
<name>A0A438ES72_VITVI</name>
<feature type="region of interest" description="Disordered" evidence="1">
    <location>
        <begin position="135"/>
        <end position="187"/>
    </location>
</feature>
<dbReference type="Pfam" id="PF25597">
    <property type="entry name" value="SH3_retrovirus"/>
    <property type="match status" value="1"/>
</dbReference>
<proteinExistence type="predicted"/>
<dbReference type="EMBL" id="QGNW01001195">
    <property type="protein sequence ID" value="RVW50583.1"/>
    <property type="molecule type" value="Genomic_DNA"/>
</dbReference>
<feature type="compositionally biased region" description="Basic and acidic residues" evidence="1">
    <location>
        <begin position="148"/>
        <end position="184"/>
    </location>
</feature>
<dbReference type="AlphaFoldDB" id="A0A438ES72"/>
<feature type="domain" description="Retroviral polymerase SH3-like" evidence="3">
    <location>
        <begin position="84"/>
        <end position="129"/>
    </location>
</feature>
<dbReference type="Proteomes" id="UP000288805">
    <property type="component" value="Unassembled WGS sequence"/>
</dbReference>
<evidence type="ECO:0000313" key="5">
    <source>
        <dbReference type="Proteomes" id="UP000288805"/>
    </source>
</evidence>
<reference evidence="4 5" key="1">
    <citation type="journal article" date="2018" name="PLoS Genet.">
        <title>Population sequencing reveals clonal diversity and ancestral inbreeding in the grapevine cultivar Chardonnay.</title>
        <authorList>
            <person name="Roach M.J."/>
            <person name="Johnson D.L."/>
            <person name="Bohlmann J."/>
            <person name="van Vuuren H.J."/>
            <person name="Jones S.J."/>
            <person name="Pretorius I.S."/>
            <person name="Schmidt S.A."/>
            <person name="Borneman A.R."/>
        </authorList>
    </citation>
    <scope>NUCLEOTIDE SEQUENCE [LARGE SCALE GENOMIC DNA]</scope>
    <source>
        <strain evidence="5">cv. Chardonnay</strain>
        <tissue evidence="4">Leaf</tissue>
    </source>
</reference>
<organism evidence="4 5">
    <name type="scientific">Vitis vinifera</name>
    <name type="common">Grape</name>
    <dbReference type="NCBI Taxonomy" id="29760"/>
    <lineage>
        <taxon>Eukaryota</taxon>
        <taxon>Viridiplantae</taxon>
        <taxon>Streptophyta</taxon>
        <taxon>Embryophyta</taxon>
        <taxon>Tracheophyta</taxon>
        <taxon>Spermatophyta</taxon>
        <taxon>Magnoliopsida</taxon>
        <taxon>eudicotyledons</taxon>
        <taxon>Gunneridae</taxon>
        <taxon>Pentapetalae</taxon>
        <taxon>rosids</taxon>
        <taxon>Vitales</taxon>
        <taxon>Vitaceae</taxon>
        <taxon>Viteae</taxon>
        <taxon>Vitis</taxon>
    </lineage>
</organism>
<feature type="domain" description="Reverse transcriptase Ty1/copia-type" evidence="2">
    <location>
        <begin position="239"/>
        <end position="359"/>
    </location>
</feature>
<evidence type="ECO:0000259" key="2">
    <source>
        <dbReference type="Pfam" id="PF07727"/>
    </source>
</evidence>
<evidence type="ECO:0000313" key="4">
    <source>
        <dbReference type="EMBL" id="RVW50583.1"/>
    </source>
</evidence>
<sequence>MDVMGKESVKPVLDGVNHVVAEVWASELRGFENLVVQEQDICGLITPTSNRNKRCPTLAVKNVTPEEAWSGVKPSADHFWVFGCITHVHIPEERKIKLDNRSITCVQLGVSKESKGYKLFDHVAKRVVVNLEWGDGDGENEEGVSENGNRKNIDGEVGETHDKGDGFSEGEERVKELRQSRERQPPTWMGDYVSGEGLFEDEVHMALVESTDPLYFEEVVKSANLRLSMNNETKSIENNQTWTLTELPAGAKRIGVKWVYKTKYNEYGKIDKYKARLVAKGYSQKYGVDYTEVYAPVARMDTVKMIIVLAAQKNCTIFQLDVKSAFLHGELSEDVYVKQSRGYEKMGSEHLVYKLHKALIEVLQKSDGIYICQRKYALEVLRILGMMESNLVGSPIVPGFKISKDENGDFVDETYYKQLVGSLMYFTTTRPDMMFVTCLMSRYMTKPMEIHLQAAKRAL</sequence>
<accession>A0A438ES72</accession>
<dbReference type="SUPFAM" id="SSF56672">
    <property type="entry name" value="DNA/RNA polymerases"/>
    <property type="match status" value="1"/>
</dbReference>
<dbReference type="PANTHER" id="PTHR11439">
    <property type="entry name" value="GAG-POL-RELATED RETROTRANSPOSON"/>
    <property type="match status" value="1"/>
</dbReference>
<dbReference type="InterPro" id="IPR013103">
    <property type="entry name" value="RVT_2"/>
</dbReference>
<dbReference type="PANTHER" id="PTHR11439:SF517">
    <property type="entry name" value="CYSTEINE-RICH RLK (RECEPTOR-LIKE PROTEIN KINASE) 8"/>
    <property type="match status" value="1"/>
</dbReference>
<dbReference type="InterPro" id="IPR057670">
    <property type="entry name" value="SH3_retrovirus"/>
</dbReference>
<dbReference type="InterPro" id="IPR043502">
    <property type="entry name" value="DNA/RNA_pol_sf"/>
</dbReference>
<evidence type="ECO:0000256" key="1">
    <source>
        <dbReference type="SAM" id="MobiDB-lite"/>
    </source>
</evidence>